<evidence type="ECO:0000313" key="1">
    <source>
        <dbReference type="EMBL" id="WSD10254.1"/>
    </source>
</evidence>
<dbReference type="Proteomes" id="UP001335325">
    <property type="component" value="Chromosome"/>
</dbReference>
<dbReference type="GeneID" id="91547705"/>
<organism evidence="1 2">
    <name type="scientific">Streptomyces hirsutus</name>
    <dbReference type="NCBI Taxonomy" id="35620"/>
    <lineage>
        <taxon>Bacteria</taxon>
        <taxon>Bacillati</taxon>
        <taxon>Actinomycetota</taxon>
        <taxon>Actinomycetes</taxon>
        <taxon>Kitasatosporales</taxon>
        <taxon>Streptomycetaceae</taxon>
        <taxon>Streptomyces</taxon>
    </lineage>
</organism>
<protein>
    <submittedName>
        <fullName evidence="1">Uncharacterized protein</fullName>
    </submittedName>
</protein>
<proteinExistence type="predicted"/>
<gene>
    <name evidence="1" type="ORF">OIE73_34045</name>
</gene>
<keyword evidence="2" id="KW-1185">Reference proteome</keyword>
<sequence length="257" mass="29119">MITARKWVCGGVASTDHGSVTEHLAISTLTLQHRIPDDWDEDPWAEVRPLIDGVDVLKEVHPEGFAPSCRYWRGPAESWPLAVTEEPRRVMITAPTCTAGCCGALYVTIRREGDQVIWESWENTSNITAVPADFRFDSAQYEAELARAAADRSWEEPLDTVARLLEQTLADSGWFERWGCVLTSVSPRREEPDLPEEITSPQGVDVHFHQVRGPGERTDLYQYELFVTGDHPVEEQVRRLADRILADDPRKTAEMHR</sequence>
<accession>A0ABZ1GVY3</accession>
<name>A0ABZ1GVY3_9ACTN</name>
<evidence type="ECO:0000313" key="2">
    <source>
        <dbReference type="Proteomes" id="UP001335325"/>
    </source>
</evidence>
<reference evidence="1 2" key="1">
    <citation type="submission" date="2022-10" db="EMBL/GenBank/DDBJ databases">
        <title>The complete genomes of actinobacterial strains from the NBC collection.</title>
        <authorList>
            <person name="Joergensen T.S."/>
            <person name="Alvarez Arevalo M."/>
            <person name="Sterndorff E.B."/>
            <person name="Faurdal D."/>
            <person name="Vuksanovic O."/>
            <person name="Mourched A.-S."/>
            <person name="Charusanti P."/>
            <person name="Shaw S."/>
            <person name="Blin K."/>
            <person name="Weber T."/>
        </authorList>
    </citation>
    <scope>NUCLEOTIDE SEQUENCE [LARGE SCALE GENOMIC DNA]</scope>
    <source>
        <strain evidence="1 2">NBC 01753</strain>
    </source>
</reference>
<dbReference type="RefSeq" id="WP_326755979.1">
    <property type="nucleotide sequence ID" value="NZ_CP109134.1"/>
</dbReference>
<dbReference type="EMBL" id="CP109134">
    <property type="protein sequence ID" value="WSD10254.1"/>
    <property type="molecule type" value="Genomic_DNA"/>
</dbReference>